<evidence type="ECO:0000256" key="4">
    <source>
        <dbReference type="PROSITE-ProRule" id="PRU00027"/>
    </source>
</evidence>
<keyword evidence="7" id="KW-1185">Reference proteome</keyword>
<reference evidence="6 7" key="1">
    <citation type="submission" date="2023-02" db="EMBL/GenBank/DDBJ databases">
        <title>LHISI_Scaffold_Assembly.</title>
        <authorList>
            <person name="Stuart O.P."/>
            <person name="Cleave R."/>
            <person name="Magrath M.J.L."/>
            <person name="Mikheyev A.S."/>
        </authorList>
    </citation>
    <scope>NUCLEOTIDE SEQUENCE [LARGE SCALE GENOMIC DNA]</scope>
    <source>
        <strain evidence="6">Daus_M_001</strain>
        <tissue evidence="6">Leg muscle</tissue>
    </source>
</reference>
<gene>
    <name evidence="6" type="ORF">PR048_018025</name>
</gene>
<accession>A0ABQ9HBQ4</accession>
<dbReference type="SMART" id="SM00614">
    <property type="entry name" value="ZnF_BED"/>
    <property type="match status" value="1"/>
</dbReference>
<evidence type="ECO:0000259" key="5">
    <source>
        <dbReference type="PROSITE" id="PS50808"/>
    </source>
</evidence>
<feature type="domain" description="BED-type" evidence="5">
    <location>
        <begin position="9"/>
        <end position="59"/>
    </location>
</feature>
<dbReference type="InterPro" id="IPR003656">
    <property type="entry name" value="Znf_BED"/>
</dbReference>
<evidence type="ECO:0000256" key="2">
    <source>
        <dbReference type="ARBA" id="ARBA00022771"/>
    </source>
</evidence>
<evidence type="ECO:0000256" key="1">
    <source>
        <dbReference type="ARBA" id="ARBA00022723"/>
    </source>
</evidence>
<dbReference type="EMBL" id="JARBHB010000006">
    <property type="protein sequence ID" value="KAJ8881543.1"/>
    <property type="molecule type" value="Genomic_DNA"/>
</dbReference>
<keyword evidence="3" id="KW-0862">Zinc</keyword>
<dbReference type="InterPro" id="IPR036236">
    <property type="entry name" value="Znf_C2H2_sf"/>
</dbReference>
<name>A0ABQ9HBQ4_9NEOP</name>
<evidence type="ECO:0000313" key="6">
    <source>
        <dbReference type="EMBL" id="KAJ8881543.1"/>
    </source>
</evidence>
<evidence type="ECO:0000256" key="3">
    <source>
        <dbReference type="ARBA" id="ARBA00022833"/>
    </source>
</evidence>
<keyword evidence="2 4" id="KW-0863">Zinc-finger</keyword>
<protein>
    <recommendedName>
        <fullName evidence="5">BED-type domain-containing protein</fullName>
    </recommendedName>
</protein>
<keyword evidence="1" id="KW-0479">Metal-binding</keyword>
<proteinExistence type="predicted"/>
<dbReference type="SUPFAM" id="SSF57667">
    <property type="entry name" value="beta-beta-alpha zinc fingers"/>
    <property type="match status" value="1"/>
</dbReference>
<organism evidence="6 7">
    <name type="scientific">Dryococelus australis</name>
    <dbReference type="NCBI Taxonomy" id="614101"/>
    <lineage>
        <taxon>Eukaryota</taxon>
        <taxon>Metazoa</taxon>
        <taxon>Ecdysozoa</taxon>
        <taxon>Arthropoda</taxon>
        <taxon>Hexapoda</taxon>
        <taxon>Insecta</taxon>
        <taxon>Pterygota</taxon>
        <taxon>Neoptera</taxon>
        <taxon>Polyneoptera</taxon>
        <taxon>Phasmatodea</taxon>
        <taxon>Verophasmatodea</taxon>
        <taxon>Anareolatae</taxon>
        <taxon>Phasmatidae</taxon>
        <taxon>Eurycanthinae</taxon>
        <taxon>Dryococelus</taxon>
    </lineage>
</organism>
<evidence type="ECO:0000313" key="7">
    <source>
        <dbReference type="Proteomes" id="UP001159363"/>
    </source>
</evidence>
<sequence length="173" mass="20025">MTEVKSHKRKCSLVWQHFEEGEGYAKCLQCLVHLKTPIEATTALKNHLSCHHLAQYQDFLMQSNERFVAVKPFSPCASSSSEKQQTFSSLFKEKESLPPQGKEAKIINTKIAKIVHYLKQRYKIPLQQMLKHELIETASQHNNVYVAMTTDTWTSIAGYTYMSLTCHYLHEFE</sequence>
<dbReference type="Proteomes" id="UP001159363">
    <property type="component" value="Chromosome 5"/>
</dbReference>
<comment type="caution">
    <text evidence="6">The sequence shown here is derived from an EMBL/GenBank/DDBJ whole genome shotgun (WGS) entry which is preliminary data.</text>
</comment>
<dbReference type="PROSITE" id="PS50808">
    <property type="entry name" value="ZF_BED"/>
    <property type="match status" value="1"/>
</dbReference>